<feature type="signal peptide" evidence="1">
    <location>
        <begin position="1"/>
        <end position="15"/>
    </location>
</feature>
<gene>
    <name evidence="2" type="ORF">V6W77_09475</name>
</gene>
<name>A0ABU7ZH54_9PAST</name>
<evidence type="ECO:0000313" key="2">
    <source>
        <dbReference type="EMBL" id="MEG9476497.1"/>
    </source>
</evidence>
<organism evidence="2 3">
    <name type="scientific">Mannheimia indoligenes</name>
    <dbReference type="NCBI Taxonomy" id="3103145"/>
    <lineage>
        <taxon>Bacteria</taxon>
        <taxon>Pseudomonadati</taxon>
        <taxon>Pseudomonadota</taxon>
        <taxon>Gammaproteobacteria</taxon>
        <taxon>Pasteurellales</taxon>
        <taxon>Pasteurellaceae</taxon>
        <taxon>Mannheimia</taxon>
    </lineage>
</organism>
<proteinExistence type="predicted"/>
<dbReference type="Proteomes" id="UP001432017">
    <property type="component" value="Unassembled WGS sequence"/>
</dbReference>
<dbReference type="RefSeq" id="WP_334254496.1">
    <property type="nucleotide sequence ID" value="NZ_JBAJJM010000013.1"/>
</dbReference>
<protein>
    <recommendedName>
        <fullName evidence="4">Lipoprotein</fullName>
    </recommendedName>
</protein>
<dbReference type="PROSITE" id="PS51257">
    <property type="entry name" value="PROKAR_LIPOPROTEIN"/>
    <property type="match status" value="1"/>
</dbReference>
<dbReference type="EMBL" id="JBAJJM010000013">
    <property type="protein sequence ID" value="MEG9476497.1"/>
    <property type="molecule type" value="Genomic_DNA"/>
</dbReference>
<comment type="caution">
    <text evidence="2">The sequence shown here is derived from an EMBL/GenBank/DDBJ whole genome shotgun (WGS) entry which is preliminary data.</text>
</comment>
<feature type="chain" id="PRO_5046787660" description="Lipoprotein" evidence="1">
    <location>
        <begin position="16"/>
        <end position="231"/>
    </location>
</feature>
<evidence type="ECO:0000256" key="1">
    <source>
        <dbReference type="SAM" id="SignalP"/>
    </source>
</evidence>
<accession>A0ABU7ZH54</accession>
<evidence type="ECO:0008006" key="4">
    <source>
        <dbReference type="Google" id="ProtNLM"/>
    </source>
</evidence>
<evidence type="ECO:0000313" key="3">
    <source>
        <dbReference type="Proteomes" id="UP001432017"/>
    </source>
</evidence>
<sequence>MKKLLISLVMMTVLAACSSKPKIEQVKMETEKVVLSDNSIAGLRMVHNNQARNKYLRIVTRGDNASAVAGDVTKTIFCNPFSLFNIIGACSAKIYTHSKEELFGEQTAILNIAETYAYPKYKSLLQQNIRFSKPLDYSGSPVYFAIGENYLIYDNAHYKLNVQFSVVGSGGGAASCEESKSGFTKEQWEANNYSLAVSEGKKLVDLCIEKLGKSHFENLGKLIELENIKDL</sequence>
<keyword evidence="3" id="KW-1185">Reference proteome</keyword>
<reference evidence="2" key="1">
    <citation type="submission" date="2023-12" db="EMBL/GenBank/DDBJ databases">
        <title>Mannheima indologenes sp. nov. proposed for Clade V organisms of Mannheimia.</title>
        <authorList>
            <person name="Christensen H."/>
        </authorList>
    </citation>
    <scope>NUCLEOTIDE SEQUENCE</scope>
    <source>
        <strain evidence="2">M14.4</strain>
    </source>
</reference>
<keyword evidence="1" id="KW-0732">Signal</keyword>